<reference evidence="2" key="1">
    <citation type="submission" date="2020-06" db="EMBL/GenBank/DDBJ databases">
        <authorList>
            <person name="Li T."/>
            <person name="Hu X."/>
            <person name="Zhang T."/>
            <person name="Song X."/>
            <person name="Zhang H."/>
            <person name="Dai N."/>
            <person name="Sheng W."/>
            <person name="Hou X."/>
            <person name="Wei L."/>
        </authorList>
    </citation>
    <scope>NUCLEOTIDE SEQUENCE</scope>
    <source>
        <strain evidence="2">G02</strain>
        <tissue evidence="2">Leaf</tissue>
    </source>
</reference>
<evidence type="ECO:0000259" key="1">
    <source>
        <dbReference type="PROSITE" id="PS50405"/>
    </source>
</evidence>
<dbReference type="EMBL" id="JACGWJ010000024">
    <property type="protein sequence ID" value="KAL0320545.1"/>
    <property type="molecule type" value="Genomic_DNA"/>
</dbReference>
<dbReference type="SUPFAM" id="SSF47616">
    <property type="entry name" value="GST C-terminal domain-like"/>
    <property type="match status" value="1"/>
</dbReference>
<dbReference type="AlphaFoldDB" id="A0AAW2LQB8"/>
<dbReference type="GO" id="GO:0005737">
    <property type="term" value="C:cytoplasm"/>
    <property type="evidence" value="ECO:0007669"/>
    <property type="project" value="TreeGrafter"/>
</dbReference>
<feature type="domain" description="GST C-terminal" evidence="1">
    <location>
        <begin position="1"/>
        <end position="94"/>
    </location>
</feature>
<gene>
    <name evidence="2" type="ORF">Sradi_5316000</name>
</gene>
<sequence length="109" mass="12347">MGTGEVQETAKKNIVECFKVLESELGEKPFFGGDSFGLVDVSLVPFSSRFYTLEKCGNFSMADKCPRLVSWANRCMERESVSKSLPDQYKVYDFVMGLRKKQLQSQQKG</sequence>
<dbReference type="InterPro" id="IPR045074">
    <property type="entry name" value="GST_C_Tau"/>
</dbReference>
<comment type="caution">
    <text evidence="2">The sequence shown here is derived from an EMBL/GenBank/DDBJ whole genome shotgun (WGS) entry which is preliminary data.</text>
</comment>
<dbReference type="PANTHER" id="PTHR43968:SF6">
    <property type="entry name" value="GLUTATHIONE S-TRANSFERASE OMEGA"/>
    <property type="match status" value="1"/>
</dbReference>
<organism evidence="2">
    <name type="scientific">Sesamum radiatum</name>
    <name type="common">Black benniseed</name>
    <dbReference type="NCBI Taxonomy" id="300843"/>
    <lineage>
        <taxon>Eukaryota</taxon>
        <taxon>Viridiplantae</taxon>
        <taxon>Streptophyta</taxon>
        <taxon>Embryophyta</taxon>
        <taxon>Tracheophyta</taxon>
        <taxon>Spermatophyta</taxon>
        <taxon>Magnoliopsida</taxon>
        <taxon>eudicotyledons</taxon>
        <taxon>Gunneridae</taxon>
        <taxon>Pentapetalae</taxon>
        <taxon>asterids</taxon>
        <taxon>lamiids</taxon>
        <taxon>Lamiales</taxon>
        <taxon>Pedaliaceae</taxon>
        <taxon>Sesamum</taxon>
    </lineage>
</organism>
<dbReference type="GO" id="GO:0006749">
    <property type="term" value="P:glutathione metabolic process"/>
    <property type="evidence" value="ECO:0007669"/>
    <property type="project" value="InterPro"/>
</dbReference>
<dbReference type="Pfam" id="PF13410">
    <property type="entry name" value="GST_C_2"/>
    <property type="match status" value="1"/>
</dbReference>
<dbReference type="PROSITE" id="PS50405">
    <property type="entry name" value="GST_CTER"/>
    <property type="match status" value="1"/>
</dbReference>
<dbReference type="GO" id="GO:0004364">
    <property type="term" value="F:glutathione transferase activity"/>
    <property type="evidence" value="ECO:0007669"/>
    <property type="project" value="InterPro"/>
</dbReference>
<dbReference type="InterPro" id="IPR050983">
    <property type="entry name" value="GST_Omega/HSP26"/>
</dbReference>
<dbReference type="Gene3D" id="1.20.1050.10">
    <property type="match status" value="1"/>
</dbReference>
<proteinExistence type="predicted"/>
<dbReference type="PANTHER" id="PTHR43968">
    <property type="match status" value="1"/>
</dbReference>
<accession>A0AAW2LQB8</accession>
<evidence type="ECO:0000313" key="2">
    <source>
        <dbReference type="EMBL" id="KAL0320545.1"/>
    </source>
</evidence>
<dbReference type="CDD" id="cd03185">
    <property type="entry name" value="GST_C_Tau"/>
    <property type="match status" value="1"/>
</dbReference>
<dbReference type="InterPro" id="IPR010987">
    <property type="entry name" value="Glutathione-S-Trfase_C-like"/>
</dbReference>
<name>A0AAW2LQB8_SESRA</name>
<reference evidence="2" key="2">
    <citation type="journal article" date="2024" name="Plant">
        <title>Genomic evolution and insights into agronomic trait innovations of Sesamum species.</title>
        <authorList>
            <person name="Miao H."/>
            <person name="Wang L."/>
            <person name="Qu L."/>
            <person name="Liu H."/>
            <person name="Sun Y."/>
            <person name="Le M."/>
            <person name="Wang Q."/>
            <person name="Wei S."/>
            <person name="Zheng Y."/>
            <person name="Lin W."/>
            <person name="Duan Y."/>
            <person name="Cao H."/>
            <person name="Xiong S."/>
            <person name="Wang X."/>
            <person name="Wei L."/>
            <person name="Li C."/>
            <person name="Ma Q."/>
            <person name="Ju M."/>
            <person name="Zhao R."/>
            <person name="Li G."/>
            <person name="Mu C."/>
            <person name="Tian Q."/>
            <person name="Mei H."/>
            <person name="Zhang T."/>
            <person name="Gao T."/>
            <person name="Zhang H."/>
        </authorList>
    </citation>
    <scope>NUCLEOTIDE SEQUENCE</scope>
    <source>
        <strain evidence="2">G02</strain>
    </source>
</reference>
<protein>
    <submittedName>
        <fullName evidence="2">Glutathione S-transferase</fullName>
    </submittedName>
</protein>
<dbReference type="InterPro" id="IPR036282">
    <property type="entry name" value="Glutathione-S-Trfase_C_sf"/>
</dbReference>